<protein>
    <submittedName>
        <fullName evidence="1">Uncharacterized protein</fullName>
    </submittedName>
</protein>
<dbReference type="RefSeq" id="WP_156005776.1">
    <property type="nucleotide sequence ID" value="NZ_CP045483.1"/>
</dbReference>
<accession>A0A650CMY8</accession>
<dbReference type="EMBL" id="CP045483">
    <property type="protein sequence ID" value="QGR19220.1"/>
    <property type="molecule type" value="Genomic_DNA"/>
</dbReference>
<name>A0A650CMY8_9CREN</name>
<gene>
    <name evidence="1" type="ORF">D1868_03995</name>
</gene>
<dbReference type="KEGG" id="sazo:D1868_03995"/>
<organism evidence="1 2">
    <name type="scientific">Stygiolobus azoricus</name>
    <dbReference type="NCBI Taxonomy" id="41675"/>
    <lineage>
        <taxon>Archaea</taxon>
        <taxon>Thermoproteota</taxon>
        <taxon>Thermoprotei</taxon>
        <taxon>Sulfolobales</taxon>
        <taxon>Sulfolobaceae</taxon>
        <taxon>Stygiolobus</taxon>
    </lineage>
</organism>
<dbReference type="AlphaFoldDB" id="A0A650CMY8"/>
<sequence length="68" mass="7643">MVWKELMDEMKKNMKQMIETGKEVGKASMSAAAGVTKETMEVGKDVVKASIEVEKKRKRSSKGLLRKL</sequence>
<proteinExistence type="predicted"/>
<reference evidence="1 2" key="1">
    <citation type="submission" date="2019-10" db="EMBL/GenBank/DDBJ databases">
        <title>Genome Sequences from Six Type Strain Members of the Archaeal Family Sulfolobaceae: Acidianus ambivalens, Acidianus infernus, Metallosphaera prunae, Stygiolobus azoricus, Sulfolobus metallicus, and Sulfurisphaera ohwakuensis.</title>
        <authorList>
            <person name="Counts J.A."/>
            <person name="Kelly R.M."/>
        </authorList>
    </citation>
    <scope>NUCLEOTIDE SEQUENCE [LARGE SCALE GENOMIC DNA]</scope>
    <source>
        <strain evidence="1 2">FC6</strain>
    </source>
</reference>
<evidence type="ECO:0000313" key="1">
    <source>
        <dbReference type="EMBL" id="QGR19220.1"/>
    </source>
</evidence>
<dbReference type="OrthoDB" id="42162at2157"/>
<dbReference type="GeneID" id="42798206"/>
<keyword evidence="2" id="KW-1185">Reference proteome</keyword>
<evidence type="ECO:0000313" key="2">
    <source>
        <dbReference type="Proteomes" id="UP000423396"/>
    </source>
</evidence>
<dbReference type="Proteomes" id="UP000423396">
    <property type="component" value="Chromosome"/>
</dbReference>